<protein>
    <submittedName>
        <fullName evidence="1">Uncharacterized protein</fullName>
    </submittedName>
</protein>
<dbReference type="EMBL" id="JAFFGZ010000008">
    <property type="protein sequence ID" value="KAK4640952.1"/>
    <property type="molecule type" value="Genomic_DNA"/>
</dbReference>
<dbReference type="GeneID" id="87890759"/>
<name>A0ABR0FCE1_9PEZI</name>
<evidence type="ECO:0000313" key="2">
    <source>
        <dbReference type="Proteomes" id="UP001322138"/>
    </source>
</evidence>
<organism evidence="1 2">
    <name type="scientific">Podospora bellae-mahoneyi</name>
    <dbReference type="NCBI Taxonomy" id="2093777"/>
    <lineage>
        <taxon>Eukaryota</taxon>
        <taxon>Fungi</taxon>
        <taxon>Dikarya</taxon>
        <taxon>Ascomycota</taxon>
        <taxon>Pezizomycotina</taxon>
        <taxon>Sordariomycetes</taxon>
        <taxon>Sordariomycetidae</taxon>
        <taxon>Sordariales</taxon>
        <taxon>Podosporaceae</taxon>
        <taxon>Podospora</taxon>
    </lineage>
</organism>
<accession>A0ABR0FCE1</accession>
<dbReference type="Proteomes" id="UP001322138">
    <property type="component" value="Unassembled WGS sequence"/>
</dbReference>
<evidence type="ECO:0000313" key="1">
    <source>
        <dbReference type="EMBL" id="KAK4640952.1"/>
    </source>
</evidence>
<comment type="caution">
    <text evidence="1">The sequence shown here is derived from an EMBL/GenBank/DDBJ whole genome shotgun (WGS) entry which is preliminary data.</text>
</comment>
<dbReference type="RefSeq" id="XP_062729928.1">
    <property type="nucleotide sequence ID" value="XM_062871711.1"/>
</dbReference>
<sequence length="177" mass="20491">MSSMQAAYFSPDKPEPIKKIIMGWVKENSQKVSHIHQLGYGWEAWLQADLGYRLAVQLNGAGLRRETFVYSDLRRVDLNIYGNAGPTQPWHLFEFKCKTPTQNTTEFLRGLLDDWDKLEDVVIGKDHARLWAVGFWVDDDMGKPTDNRLANWNFEKGNGVNVMWRSWYSPKPTARLS</sequence>
<proteinExistence type="predicted"/>
<keyword evidence="2" id="KW-1185">Reference proteome</keyword>
<reference evidence="1 2" key="1">
    <citation type="journal article" date="2023" name="bioRxiv">
        <title>High-quality genome assemblies of four members of thePodospora anserinaspecies complex.</title>
        <authorList>
            <person name="Ament-Velasquez S.L."/>
            <person name="Vogan A.A."/>
            <person name="Wallerman O."/>
            <person name="Hartmann F."/>
            <person name="Gautier V."/>
            <person name="Silar P."/>
            <person name="Giraud T."/>
            <person name="Johannesson H."/>
        </authorList>
    </citation>
    <scope>NUCLEOTIDE SEQUENCE [LARGE SCALE GENOMIC DNA]</scope>
    <source>
        <strain evidence="1 2">CBS 112042</strain>
    </source>
</reference>
<gene>
    <name evidence="1" type="ORF">QC761_000025</name>
</gene>